<dbReference type="KEGG" id="pcre:NCTC12858_00768"/>
<evidence type="ECO:0000256" key="1">
    <source>
        <dbReference type="ARBA" id="ARBA00004141"/>
    </source>
</evidence>
<evidence type="ECO:0000256" key="4">
    <source>
        <dbReference type="ARBA" id="ARBA00023136"/>
    </source>
</evidence>
<dbReference type="InterPro" id="IPR013525">
    <property type="entry name" value="ABC2_TM"/>
</dbReference>
<evidence type="ECO:0000256" key="3">
    <source>
        <dbReference type="ARBA" id="ARBA00022989"/>
    </source>
</evidence>
<dbReference type="EMBL" id="LS483447">
    <property type="protein sequence ID" value="SQH72933.1"/>
    <property type="molecule type" value="Genomic_DNA"/>
</dbReference>
<evidence type="ECO:0000256" key="2">
    <source>
        <dbReference type="ARBA" id="ARBA00022692"/>
    </source>
</evidence>
<dbReference type="GO" id="GO:0016020">
    <property type="term" value="C:membrane"/>
    <property type="evidence" value="ECO:0007669"/>
    <property type="project" value="UniProtKB-SubCell"/>
</dbReference>
<dbReference type="Gene3D" id="3.40.190.10">
    <property type="entry name" value="Periplasmic binding protein-like II"/>
    <property type="match status" value="1"/>
</dbReference>
<keyword evidence="8" id="KW-1185">Reference proteome</keyword>
<dbReference type="AlphaFoldDB" id="A0A2X4PM82"/>
<gene>
    <name evidence="7" type="primary">yhaP</name>
    <name evidence="7" type="ORF">NCTC12858_00768</name>
</gene>
<organism evidence="7 8">
    <name type="scientific">Porphyromonas crevioricanis</name>
    <dbReference type="NCBI Taxonomy" id="393921"/>
    <lineage>
        <taxon>Bacteria</taxon>
        <taxon>Pseudomonadati</taxon>
        <taxon>Bacteroidota</taxon>
        <taxon>Bacteroidia</taxon>
        <taxon>Bacteroidales</taxon>
        <taxon>Porphyromonadaceae</taxon>
        <taxon>Porphyromonas</taxon>
    </lineage>
</organism>
<name>A0A2X4PM82_9PORP</name>
<evidence type="ECO:0000313" key="7">
    <source>
        <dbReference type="EMBL" id="SQH72933.1"/>
    </source>
</evidence>
<feature type="transmembrane region" description="Helical" evidence="5">
    <location>
        <begin position="193"/>
        <end position="218"/>
    </location>
</feature>
<reference evidence="7 8" key="1">
    <citation type="submission" date="2018-06" db="EMBL/GenBank/DDBJ databases">
        <authorList>
            <consortium name="Pathogen Informatics"/>
            <person name="Doyle S."/>
        </authorList>
    </citation>
    <scope>NUCLEOTIDE SEQUENCE [LARGE SCALE GENOMIC DNA]</scope>
    <source>
        <strain evidence="7 8">NCTC12858</strain>
    </source>
</reference>
<evidence type="ECO:0000256" key="5">
    <source>
        <dbReference type="SAM" id="Phobius"/>
    </source>
</evidence>
<sequence>MSNNKISVIIGREYAIRVRKKSFWIMTFLMPILFAAITVLPIFIAQWAKDEQKTIAIIDPTGEYLPLFHDNEDFRYVPADRTLEEYRDLASSKSDEEHVTAIVDISGPLLEGDSLYLAGDKLKIYSYKQLPSKLAGEVERTLETYLTNKRLDSYQIEGLKEMIEQSKVDLSIPTYKWGEAGNTERTSGDVAGIIGMVLTGISYMFIMMYGGMVLQGVLEEKKSRIMEVMVSSVKPFDMMMGKILGVGLVGLSQIFLWFVLTGILFFVLQFALLGGIYSANTLTAVQNPEQLGISSQMGMENFSQVQDVMSIIAGINFTEILTLFVLYFIGGYLLYAALFAAIGSAVSSDEDTNQFVIPVSILMLFSFYAAFGSRDNPDGPLAFWSSLFPFTSPVVMMVRLPYEVPLWQEILSIGLLFLTFVGVTWLASKIYRVGVLMYGKKPSFKEMWRWINYN</sequence>
<keyword evidence="3 5" id="KW-1133">Transmembrane helix</keyword>
<feature type="transmembrane region" description="Helical" evidence="5">
    <location>
        <begin position="381"/>
        <end position="400"/>
    </location>
</feature>
<dbReference type="Pfam" id="PF12698">
    <property type="entry name" value="ABC2_membrane_3"/>
    <property type="match status" value="1"/>
</dbReference>
<keyword evidence="2 5" id="KW-0812">Transmembrane</keyword>
<feature type="transmembrane region" description="Helical" evidence="5">
    <location>
        <begin position="22"/>
        <end position="44"/>
    </location>
</feature>
<proteinExistence type="predicted"/>
<feature type="transmembrane region" description="Helical" evidence="5">
    <location>
        <begin position="406"/>
        <end position="427"/>
    </location>
</feature>
<dbReference type="RefSeq" id="WP_023939882.1">
    <property type="nucleotide sequence ID" value="NZ_LS483447.1"/>
</dbReference>
<keyword evidence="4 5" id="KW-0472">Membrane</keyword>
<dbReference type="PANTHER" id="PTHR43471">
    <property type="entry name" value="ABC TRANSPORTER PERMEASE"/>
    <property type="match status" value="1"/>
</dbReference>
<feature type="transmembrane region" description="Helical" evidence="5">
    <location>
        <begin position="355"/>
        <end position="372"/>
    </location>
</feature>
<accession>A0A2X4PM82</accession>
<dbReference type="PANTHER" id="PTHR43471:SF3">
    <property type="entry name" value="ABC TRANSPORTER PERMEASE PROTEIN NATB"/>
    <property type="match status" value="1"/>
</dbReference>
<protein>
    <submittedName>
        <fullName evidence="7">ABC-2 family transporter protein</fullName>
    </submittedName>
</protein>
<feature type="transmembrane region" description="Helical" evidence="5">
    <location>
        <begin position="320"/>
        <end position="343"/>
    </location>
</feature>
<dbReference type="Proteomes" id="UP000249300">
    <property type="component" value="Chromosome 1"/>
</dbReference>
<dbReference type="SUPFAM" id="SSF53850">
    <property type="entry name" value="Periplasmic binding protein-like II"/>
    <property type="match status" value="1"/>
</dbReference>
<comment type="subcellular location">
    <subcellularLocation>
        <location evidence="1">Membrane</location>
        <topology evidence="1">Multi-pass membrane protein</topology>
    </subcellularLocation>
</comment>
<evidence type="ECO:0000313" key="8">
    <source>
        <dbReference type="Proteomes" id="UP000249300"/>
    </source>
</evidence>
<evidence type="ECO:0000259" key="6">
    <source>
        <dbReference type="Pfam" id="PF12698"/>
    </source>
</evidence>
<feature type="domain" description="ABC-2 type transporter transmembrane" evidence="6">
    <location>
        <begin position="21"/>
        <end position="428"/>
    </location>
</feature>
<dbReference type="GO" id="GO:0140359">
    <property type="term" value="F:ABC-type transporter activity"/>
    <property type="evidence" value="ECO:0007669"/>
    <property type="project" value="InterPro"/>
</dbReference>